<dbReference type="Proteomes" id="UP000494274">
    <property type="component" value="Unassembled WGS sequence"/>
</dbReference>
<reference evidence="2 3" key="1">
    <citation type="submission" date="2019-09" db="EMBL/GenBank/DDBJ databases">
        <authorList>
            <person name="Depoorter E."/>
        </authorList>
    </citation>
    <scope>NUCLEOTIDE SEQUENCE [LARGE SCALE GENOMIC DNA]</scope>
    <source>
        <strain evidence="2">R-18112</strain>
    </source>
</reference>
<proteinExistence type="predicted"/>
<keyword evidence="1" id="KW-1133">Transmembrane helix</keyword>
<sequence length="62" mass="6548">MTRHHTMSHGVVLALALASSVLLVLPAMPVEGMTPPGATMLFAWRVAWTVLGAPPLIAMRGN</sequence>
<accession>A0A6P2U3Q3</accession>
<organism evidence="2 3">
    <name type="scientific">Burkholderia lata (strain ATCC 17760 / DSM 23089 / LMG 22485 / NCIMB 9086 / R18194 / 383)</name>
    <dbReference type="NCBI Taxonomy" id="482957"/>
    <lineage>
        <taxon>Bacteria</taxon>
        <taxon>Pseudomonadati</taxon>
        <taxon>Pseudomonadota</taxon>
        <taxon>Betaproteobacteria</taxon>
        <taxon>Burkholderiales</taxon>
        <taxon>Burkholderiaceae</taxon>
        <taxon>Burkholderia</taxon>
        <taxon>Burkholderia cepacia complex</taxon>
    </lineage>
</organism>
<name>A0A6P2U3Q3_BURL3</name>
<dbReference type="AlphaFoldDB" id="A0A6P2U3Q3"/>
<dbReference type="EMBL" id="CABVQI010000003">
    <property type="protein sequence ID" value="VWC64168.1"/>
    <property type="molecule type" value="Genomic_DNA"/>
</dbReference>
<gene>
    <name evidence="2" type="ORF">BLA18112_01447</name>
</gene>
<feature type="transmembrane region" description="Helical" evidence="1">
    <location>
        <begin position="42"/>
        <end position="59"/>
    </location>
</feature>
<evidence type="ECO:0000313" key="2">
    <source>
        <dbReference type="EMBL" id="VWC64168.1"/>
    </source>
</evidence>
<evidence type="ECO:0000256" key="1">
    <source>
        <dbReference type="SAM" id="Phobius"/>
    </source>
</evidence>
<keyword evidence="1" id="KW-0812">Transmembrane</keyword>
<protein>
    <submittedName>
        <fullName evidence="2">Uncharacterized protein</fullName>
    </submittedName>
</protein>
<evidence type="ECO:0000313" key="3">
    <source>
        <dbReference type="Proteomes" id="UP000494274"/>
    </source>
</evidence>
<keyword evidence="1" id="KW-0472">Membrane</keyword>
<dbReference type="RefSeq" id="WP_175043085.1">
    <property type="nucleotide sequence ID" value="NZ_CABVQI010000003.1"/>
</dbReference>